<dbReference type="EMBL" id="AYSV01000118">
    <property type="protein sequence ID" value="ETD67548.1"/>
    <property type="molecule type" value="Genomic_DNA"/>
</dbReference>
<dbReference type="OrthoDB" id="9174718at2"/>
<proteinExistence type="predicted"/>
<organism evidence="1 2">
    <name type="scientific">Pelistega indica</name>
    <dbReference type="NCBI Taxonomy" id="1414851"/>
    <lineage>
        <taxon>Bacteria</taxon>
        <taxon>Pseudomonadati</taxon>
        <taxon>Pseudomonadota</taxon>
        <taxon>Betaproteobacteria</taxon>
        <taxon>Burkholderiales</taxon>
        <taxon>Alcaligenaceae</taxon>
        <taxon>Pelistega</taxon>
    </lineage>
</organism>
<reference evidence="1 2" key="1">
    <citation type="submission" date="2013-11" db="EMBL/GenBank/DDBJ databases">
        <title>Genomic analysis of Pelistega sp. HM-7.</title>
        <authorList>
            <person name="Kumbhare S.V."/>
            <person name="Shetty S.A."/>
            <person name="Sharma O."/>
            <person name="Dhotre D.P."/>
        </authorList>
    </citation>
    <scope>NUCLEOTIDE SEQUENCE [LARGE SCALE GENOMIC DNA]</scope>
    <source>
        <strain evidence="1 2">HM-7</strain>
    </source>
</reference>
<protein>
    <submittedName>
        <fullName evidence="1">Uncharacterized protein</fullName>
    </submittedName>
</protein>
<name>V8FV22_9BURK</name>
<dbReference type="AlphaFoldDB" id="V8FV22"/>
<evidence type="ECO:0000313" key="1">
    <source>
        <dbReference type="EMBL" id="ETD67548.1"/>
    </source>
</evidence>
<accession>V8FV22</accession>
<evidence type="ECO:0000313" key="2">
    <source>
        <dbReference type="Proteomes" id="UP000018766"/>
    </source>
</evidence>
<sequence length="252" mass="26277">MAKTVSLYDGGTPQFVFPAADATRRFGCRLPTQVAGEFDRGHFTLGNVLQPAAFPYQRDALAKIKAADVPVDVALLVVPELHSITQVFVHSNPTATVAGQNCCSAVTDSMQGVTFDVFAKLVDATKCGGGCSGSEDITIEQLIAEGEDFALPSGFTGIDANAEIVRHGYLDTSSSKETSVVTKIEDPLSGSTIDGAAITTTASTVFVPAGRAVVLGIRLNTAPTGTAGTFAAMQGRIALVVKVDNFEYPISK</sequence>
<dbReference type="RefSeq" id="WP_023952799.1">
    <property type="nucleotide sequence ID" value="NZ_AYSV01000118.1"/>
</dbReference>
<keyword evidence="2" id="KW-1185">Reference proteome</keyword>
<dbReference type="Proteomes" id="UP000018766">
    <property type="component" value="Unassembled WGS sequence"/>
</dbReference>
<gene>
    <name evidence="1" type="ORF">V757_11200</name>
</gene>
<comment type="caution">
    <text evidence="1">The sequence shown here is derived from an EMBL/GenBank/DDBJ whole genome shotgun (WGS) entry which is preliminary data.</text>
</comment>